<keyword evidence="4" id="KW-1133">Transmembrane helix</keyword>
<dbReference type="Proteomes" id="UP001221413">
    <property type="component" value="Unassembled WGS sequence"/>
</dbReference>
<dbReference type="GO" id="GO:0016020">
    <property type="term" value="C:membrane"/>
    <property type="evidence" value="ECO:0007669"/>
    <property type="project" value="UniProtKB-SubCell"/>
</dbReference>
<evidence type="ECO:0000313" key="8">
    <source>
        <dbReference type="EMBL" id="KAJ6258973.1"/>
    </source>
</evidence>
<dbReference type="AlphaFoldDB" id="A0AAD6IUU4"/>
<keyword evidence="5" id="KW-0472">Membrane</keyword>
<dbReference type="EMBL" id="JAQGDS010000007">
    <property type="protein sequence ID" value="KAJ6258973.1"/>
    <property type="molecule type" value="Genomic_DNA"/>
</dbReference>
<evidence type="ECO:0000256" key="6">
    <source>
        <dbReference type="SAM" id="MobiDB-lite"/>
    </source>
</evidence>
<reference evidence="8" key="1">
    <citation type="submission" date="2023-01" db="EMBL/GenBank/DDBJ databases">
        <title>The chitinases involved in constricting ring structure development in the nematode-trapping fungus Drechslerella dactyloides.</title>
        <authorList>
            <person name="Wang R."/>
            <person name="Zhang L."/>
            <person name="Tang P."/>
            <person name="Li S."/>
            <person name="Liang L."/>
        </authorList>
    </citation>
    <scope>NUCLEOTIDE SEQUENCE</scope>
    <source>
        <strain evidence="8">YMF1.00031</strain>
    </source>
</reference>
<evidence type="ECO:0000256" key="3">
    <source>
        <dbReference type="ARBA" id="ARBA00022692"/>
    </source>
</evidence>
<sequence length="221" mass="23689">MRDCFLACLAVLFPPIAGEPPDDRPSPSPVPSPTDRTDQLHFSYQLRSNSNIFRPAFWVKRGVCSADSVINIALCCLGYVPGLLHAWYIIAKYPDPYTYSYEPLEGGQQRVYYYTATYPSVAAHAQPVYPAPQGQQQQPQGSNSNQSGPQTYGTTPAAPSPRPANVETAAVEGSPKTTPQPQGGMPVADGMSHGASSSAGPSQAPPSYSDVVKGDYKVQTH</sequence>
<accession>A0AAD6IUU4</accession>
<evidence type="ECO:0000256" key="1">
    <source>
        <dbReference type="ARBA" id="ARBA00004370"/>
    </source>
</evidence>
<organism evidence="8 9">
    <name type="scientific">Drechslerella dactyloides</name>
    <name type="common">Nematode-trapping fungus</name>
    <name type="synonym">Arthrobotrys dactyloides</name>
    <dbReference type="NCBI Taxonomy" id="74499"/>
    <lineage>
        <taxon>Eukaryota</taxon>
        <taxon>Fungi</taxon>
        <taxon>Dikarya</taxon>
        <taxon>Ascomycota</taxon>
        <taxon>Pezizomycotina</taxon>
        <taxon>Orbiliomycetes</taxon>
        <taxon>Orbiliales</taxon>
        <taxon>Orbiliaceae</taxon>
        <taxon>Drechslerella</taxon>
    </lineage>
</organism>
<feature type="region of interest" description="Disordered" evidence="6">
    <location>
        <begin position="130"/>
        <end position="221"/>
    </location>
</feature>
<keyword evidence="3" id="KW-0812">Transmembrane</keyword>
<keyword evidence="9" id="KW-1185">Reference proteome</keyword>
<feature type="compositionally biased region" description="Basic and acidic residues" evidence="6">
    <location>
        <begin position="212"/>
        <end position="221"/>
    </location>
</feature>
<dbReference type="InterPro" id="IPR000612">
    <property type="entry name" value="PMP3"/>
</dbReference>
<feature type="signal peptide" evidence="7">
    <location>
        <begin position="1"/>
        <end position="18"/>
    </location>
</feature>
<proteinExistence type="inferred from homology"/>
<evidence type="ECO:0000256" key="7">
    <source>
        <dbReference type="SAM" id="SignalP"/>
    </source>
</evidence>
<feature type="compositionally biased region" description="Low complexity" evidence="6">
    <location>
        <begin position="132"/>
        <end position="150"/>
    </location>
</feature>
<comment type="caution">
    <text evidence="8">The sequence shown here is derived from an EMBL/GenBank/DDBJ whole genome shotgun (WGS) entry which is preliminary data.</text>
</comment>
<dbReference type="Pfam" id="PF01679">
    <property type="entry name" value="Pmp3"/>
    <property type="match status" value="1"/>
</dbReference>
<feature type="chain" id="PRO_5042066207" evidence="7">
    <location>
        <begin position="19"/>
        <end position="221"/>
    </location>
</feature>
<feature type="compositionally biased region" description="Low complexity" evidence="6">
    <location>
        <begin position="190"/>
        <end position="209"/>
    </location>
</feature>
<evidence type="ECO:0000256" key="5">
    <source>
        <dbReference type="ARBA" id="ARBA00023136"/>
    </source>
</evidence>
<gene>
    <name evidence="8" type="ORF">Dda_5868</name>
</gene>
<evidence type="ECO:0000256" key="2">
    <source>
        <dbReference type="ARBA" id="ARBA00009530"/>
    </source>
</evidence>
<evidence type="ECO:0000256" key="4">
    <source>
        <dbReference type="ARBA" id="ARBA00022989"/>
    </source>
</evidence>
<protein>
    <submittedName>
        <fullName evidence="8">Uncharacterized protein</fullName>
    </submittedName>
</protein>
<comment type="subcellular location">
    <subcellularLocation>
        <location evidence="1">Membrane</location>
    </subcellularLocation>
</comment>
<comment type="similarity">
    <text evidence="2">Belongs to the UPF0057 (PMP3) family.</text>
</comment>
<name>A0AAD6IUU4_DREDA</name>
<keyword evidence="7" id="KW-0732">Signal</keyword>
<evidence type="ECO:0000313" key="9">
    <source>
        <dbReference type="Proteomes" id="UP001221413"/>
    </source>
</evidence>